<dbReference type="GO" id="GO:0000287">
    <property type="term" value="F:magnesium ion binding"/>
    <property type="evidence" value="ECO:0007669"/>
    <property type="project" value="InterPro"/>
</dbReference>
<dbReference type="EMBL" id="QSTF01000007">
    <property type="protein sequence ID" value="RGM41616.1"/>
    <property type="molecule type" value="Genomic_DNA"/>
</dbReference>
<dbReference type="AlphaFoldDB" id="A0A3E4WH96"/>
<dbReference type="RefSeq" id="WP_022052726.1">
    <property type="nucleotide sequence ID" value="NZ_DAWDCE010000004.1"/>
</dbReference>
<gene>
    <name evidence="1" type="ORF">DXC17_04725</name>
</gene>
<sequence length="117" mass="13819">MYVIRGQIPSKSNCYKIVNVGGHAKLAKQKVLTEYEKNFYIQCPERGRMVKGYFKLKAKIYYSSNRPDLDNSLKILLDCLQQTKTIDNDRYCVQIDIQKFIDKKEPRIEYEVTPIEF</sequence>
<organism evidence="1 2">
    <name type="scientific">Phocaeicola plebeius</name>
    <dbReference type="NCBI Taxonomy" id="310297"/>
    <lineage>
        <taxon>Bacteria</taxon>
        <taxon>Pseudomonadati</taxon>
        <taxon>Bacteroidota</taxon>
        <taxon>Bacteroidia</taxon>
        <taxon>Bacteroidales</taxon>
        <taxon>Bacteroidaceae</taxon>
        <taxon>Phocaeicola</taxon>
    </lineage>
</organism>
<evidence type="ECO:0000313" key="2">
    <source>
        <dbReference type="Proteomes" id="UP000260780"/>
    </source>
</evidence>
<dbReference type="InterPro" id="IPR008822">
    <property type="entry name" value="Endonuclease_RusA-like"/>
</dbReference>
<comment type="caution">
    <text evidence="1">The sequence shown here is derived from an EMBL/GenBank/DDBJ whole genome shotgun (WGS) entry which is preliminary data.</text>
</comment>
<reference evidence="1 2" key="1">
    <citation type="submission" date="2018-08" db="EMBL/GenBank/DDBJ databases">
        <title>A genome reference for cultivated species of the human gut microbiota.</title>
        <authorList>
            <person name="Zou Y."/>
            <person name="Xue W."/>
            <person name="Luo G."/>
        </authorList>
    </citation>
    <scope>NUCLEOTIDE SEQUENCE [LARGE SCALE GENOMIC DNA]</scope>
    <source>
        <strain evidence="1 2">OM08-14</strain>
    </source>
</reference>
<dbReference type="Pfam" id="PF05866">
    <property type="entry name" value="RusA"/>
    <property type="match status" value="1"/>
</dbReference>
<proteinExistence type="predicted"/>
<dbReference type="GO" id="GO:0006310">
    <property type="term" value="P:DNA recombination"/>
    <property type="evidence" value="ECO:0007669"/>
    <property type="project" value="InterPro"/>
</dbReference>
<dbReference type="Proteomes" id="UP000260780">
    <property type="component" value="Unassembled WGS sequence"/>
</dbReference>
<accession>A0A3E4WH96</accession>
<dbReference type="SUPFAM" id="SSF103084">
    <property type="entry name" value="Holliday junction resolvase RusA"/>
    <property type="match status" value="1"/>
</dbReference>
<protein>
    <submittedName>
        <fullName evidence="1">RusA family crossover junction endodeoxyribonuclease</fullName>
    </submittedName>
</protein>
<name>A0A3E4WH96_9BACT</name>
<dbReference type="Gene3D" id="3.30.1330.70">
    <property type="entry name" value="Holliday junction resolvase RusA"/>
    <property type="match status" value="1"/>
</dbReference>
<evidence type="ECO:0000313" key="1">
    <source>
        <dbReference type="EMBL" id="RGM41616.1"/>
    </source>
</evidence>
<dbReference type="GO" id="GO:0006281">
    <property type="term" value="P:DNA repair"/>
    <property type="evidence" value="ECO:0007669"/>
    <property type="project" value="InterPro"/>
</dbReference>
<dbReference type="InterPro" id="IPR036614">
    <property type="entry name" value="RusA-like_sf"/>
</dbReference>